<sequence length="113" mass="12081">MEPGESIHAAALRELAEETGIRAKAQQVFTAVDAFDHGDDGTLRYHYVLVAVLCEWLDGDPVAGDDALEARWFPMDALHSGALALSRDVAKVAAQAALIAPRSDGPDQPKTRA</sequence>
<protein>
    <submittedName>
        <fullName evidence="2">ADP-ribose pyrophosphatase</fullName>
    </submittedName>
</protein>
<dbReference type="PANTHER" id="PTHR43736">
    <property type="entry name" value="ADP-RIBOSE PYROPHOSPHATASE"/>
    <property type="match status" value="1"/>
</dbReference>
<dbReference type="PANTHER" id="PTHR43736:SF1">
    <property type="entry name" value="DIHYDRONEOPTERIN TRIPHOSPHATE DIPHOSPHATASE"/>
    <property type="match status" value="1"/>
</dbReference>
<dbReference type="AlphaFoldDB" id="A0A0B3RU32"/>
<evidence type="ECO:0000313" key="3">
    <source>
        <dbReference type="Proteomes" id="UP000030960"/>
    </source>
</evidence>
<proteinExistence type="predicted"/>
<dbReference type="Pfam" id="PF00293">
    <property type="entry name" value="NUDIX"/>
    <property type="match status" value="1"/>
</dbReference>
<name>A0A0B3RU32_9RHOB</name>
<accession>A0A0B3RU32</accession>
<gene>
    <name evidence="2" type="ORF">OA50_01054</name>
</gene>
<dbReference type="Gene3D" id="3.90.79.10">
    <property type="entry name" value="Nucleoside Triphosphate Pyrophosphohydrolase"/>
    <property type="match status" value="1"/>
</dbReference>
<dbReference type="STRING" id="561184.SAMN05216376_105225"/>
<evidence type="ECO:0000259" key="1">
    <source>
        <dbReference type="PROSITE" id="PS51462"/>
    </source>
</evidence>
<dbReference type="InterPro" id="IPR000086">
    <property type="entry name" value="NUDIX_hydrolase_dom"/>
</dbReference>
<dbReference type="InterPro" id="IPR015797">
    <property type="entry name" value="NUDIX_hydrolase-like_dom_sf"/>
</dbReference>
<dbReference type="GO" id="GO:0003824">
    <property type="term" value="F:catalytic activity"/>
    <property type="evidence" value="ECO:0007669"/>
    <property type="project" value="UniProtKB-ARBA"/>
</dbReference>
<evidence type="ECO:0000313" key="2">
    <source>
        <dbReference type="EMBL" id="KHQ54460.1"/>
    </source>
</evidence>
<keyword evidence="3" id="KW-1185">Reference proteome</keyword>
<dbReference type="EMBL" id="JSUQ01000003">
    <property type="protein sequence ID" value="KHQ54460.1"/>
    <property type="molecule type" value="Genomic_DNA"/>
</dbReference>
<feature type="domain" description="Nudix hydrolase" evidence="1">
    <location>
        <begin position="1"/>
        <end position="95"/>
    </location>
</feature>
<dbReference type="PROSITE" id="PS51462">
    <property type="entry name" value="NUDIX"/>
    <property type="match status" value="1"/>
</dbReference>
<comment type="caution">
    <text evidence="2">The sequence shown here is derived from an EMBL/GenBank/DDBJ whole genome shotgun (WGS) entry which is preliminary data.</text>
</comment>
<reference evidence="2 3" key="1">
    <citation type="submission" date="2014-10" db="EMBL/GenBank/DDBJ databases">
        <title>Genome sequence of Ponticoccus sp. strain UMTAT08 isolated from clonal culture of toxic dinoflagellate Alexandrium tamiyavanichii.</title>
        <authorList>
            <person name="Gan H.Y."/>
            <person name="Muhd D.-D."/>
            <person name="Mohd Noor M.E."/>
            <person name="Yeong Y.S."/>
            <person name="Usup G."/>
        </authorList>
    </citation>
    <scope>NUCLEOTIDE SEQUENCE [LARGE SCALE GENOMIC DNA]</scope>
    <source>
        <strain evidence="2 3">UMTAT08</strain>
    </source>
</reference>
<organism evidence="2 3">
    <name type="scientific">Mameliella alba</name>
    <dbReference type="NCBI Taxonomy" id="561184"/>
    <lineage>
        <taxon>Bacteria</taxon>
        <taxon>Pseudomonadati</taxon>
        <taxon>Pseudomonadota</taxon>
        <taxon>Alphaproteobacteria</taxon>
        <taxon>Rhodobacterales</taxon>
        <taxon>Roseobacteraceae</taxon>
        <taxon>Mameliella</taxon>
    </lineage>
</organism>
<dbReference type="SUPFAM" id="SSF55811">
    <property type="entry name" value="Nudix"/>
    <property type="match status" value="1"/>
</dbReference>
<dbReference type="Proteomes" id="UP000030960">
    <property type="component" value="Unassembled WGS sequence"/>
</dbReference>
<dbReference type="CDD" id="cd04673">
    <property type="entry name" value="NUDIX_ADPRase"/>
    <property type="match status" value="1"/>
</dbReference>